<name>A0ABS0KQF0_PSENT</name>
<evidence type="ECO:0000313" key="2">
    <source>
        <dbReference type="Proteomes" id="UP000608450"/>
    </source>
</evidence>
<dbReference type="EMBL" id="JADTFC010000070">
    <property type="protein sequence ID" value="MBG6290325.1"/>
    <property type="molecule type" value="Genomic_DNA"/>
</dbReference>
<dbReference type="Proteomes" id="UP000608450">
    <property type="component" value="Unassembled WGS sequence"/>
</dbReference>
<evidence type="ECO:0008006" key="3">
    <source>
        <dbReference type="Google" id="ProtNLM"/>
    </source>
</evidence>
<accession>A0ABS0KQF0</accession>
<keyword evidence="2" id="KW-1185">Reference proteome</keyword>
<proteinExistence type="predicted"/>
<organism evidence="1 2">
    <name type="scientific">Pseudomonas nitroreducens</name>
    <dbReference type="NCBI Taxonomy" id="46680"/>
    <lineage>
        <taxon>Bacteria</taxon>
        <taxon>Pseudomonadati</taxon>
        <taxon>Pseudomonadota</taxon>
        <taxon>Gammaproteobacteria</taxon>
        <taxon>Pseudomonadales</taxon>
        <taxon>Pseudomonadaceae</taxon>
        <taxon>Pseudomonas</taxon>
    </lineage>
</organism>
<dbReference type="RefSeq" id="WP_196913345.1">
    <property type="nucleotide sequence ID" value="NZ_JADTFC010000070.1"/>
</dbReference>
<reference evidence="1 2" key="1">
    <citation type="submission" date="2020-11" db="EMBL/GenBank/DDBJ databases">
        <title>Enhanced detection system for hospital associated transmission using whole genome sequencing surveillance.</title>
        <authorList>
            <person name="Harrison L.H."/>
            <person name="Van Tyne D."/>
            <person name="Marsh J.W."/>
            <person name="Griffith M.P."/>
            <person name="Snyder D.J."/>
            <person name="Cooper V.S."/>
            <person name="Mustapha M."/>
        </authorList>
    </citation>
    <scope>NUCLEOTIDE SEQUENCE [LARGE SCALE GENOMIC DNA]</scope>
    <source>
        <strain evidence="1 2">PSA00705</strain>
    </source>
</reference>
<sequence>MNHATRSLRKTLDAVASNNEATALEVMRAAEQVQDDLLRQRLLKAIHHLNQDAAELRALREEVASPHSRRAG</sequence>
<gene>
    <name evidence="1" type="ORF">I5I61_22965</name>
</gene>
<comment type="caution">
    <text evidence="1">The sequence shown here is derived from an EMBL/GenBank/DDBJ whole genome shotgun (WGS) entry which is preliminary data.</text>
</comment>
<evidence type="ECO:0000313" key="1">
    <source>
        <dbReference type="EMBL" id="MBG6290325.1"/>
    </source>
</evidence>
<protein>
    <recommendedName>
        <fullName evidence="3">DUF904 domain-containing protein</fullName>
    </recommendedName>
</protein>